<dbReference type="Proteomes" id="UP000222542">
    <property type="component" value="Unassembled WGS sequence"/>
</dbReference>
<evidence type="ECO:0008006" key="4">
    <source>
        <dbReference type="Google" id="ProtNLM"/>
    </source>
</evidence>
<keyword evidence="3" id="KW-1185">Reference proteome</keyword>
<feature type="compositionally biased region" description="Basic residues" evidence="1">
    <location>
        <begin position="334"/>
        <end position="344"/>
    </location>
</feature>
<name>A0A2G2ZFW4_CAPAN</name>
<proteinExistence type="predicted"/>
<dbReference type="EMBL" id="AYRZ02000005">
    <property type="protein sequence ID" value="PHT80892.1"/>
    <property type="molecule type" value="Genomic_DNA"/>
</dbReference>
<comment type="caution">
    <text evidence="2">The sequence shown here is derived from an EMBL/GenBank/DDBJ whole genome shotgun (WGS) entry which is preliminary data.</text>
</comment>
<protein>
    <recommendedName>
        <fullName evidence="4">DUF1985 domain-containing protein</fullName>
    </recommendedName>
</protein>
<feature type="region of interest" description="Disordered" evidence="1">
    <location>
        <begin position="217"/>
        <end position="238"/>
    </location>
</feature>
<dbReference type="PANTHER" id="PTHR33022:SF13">
    <property type="entry name" value="UBIQUITIN-LIKE PROTEASE FAMILY PROFILE DOMAIN-CONTAINING PROTEIN"/>
    <property type="match status" value="1"/>
</dbReference>
<evidence type="ECO:0000313" key="3">
    <source>
        <dbReference type="Proteomes" id="UP000222542"/>
    </source>
</evidence>
<gene>
    <name evidence="2" type="ORF">T459_13907</name>
</gene>
<dbReference type="PANTHER" id="PTHR33022">
    <property type="entry name" value="DUF1985 DOMAIN-CONTAINING PROTEIN"/>
    <property type="match status" value="1"/>
</dbReference>
<feature type="region of interest" description="Disordered" evidence="1">
    <location>
        <begin position="328"/>
        <end position="348"/>
    </location>
</feature>
<accession>A0A2G2ZFW4</accession>
<dbReference type="Gramene" id="PHT80892">
    <property type="protein sequence ID" value="PHT80892"/>
    <property type="gene ID" value="T459_13907"/>
</dbReference>
<organism evidence="2 3">
    <name type="scientific">Capsicum annuum</name>
    <name type="common">Capsicum pepper</name>
    <dbReference type="NCBI Taxonomy" id="4072"/>
    <lineage>
        <taxon>Eukaryota</taxon>
        <taxon>Viridiplantae</taxon>
        <taxon>Streptophyta</taxon>
        <taxon>Embryophyta</taxon>
        <taxon>Tracheophyta</taxon>
        <taxon>Spermatophyta</taxon>
        <taxon>Magnoliopsida</taxon>
        <taxon>eudicotyledons</taxon>
        <taxon>Gunneridae</taxon>
        <taxon>Pentapetalae</taxon>
        <taxon>asterids</taxon>
        <taxon>lamiids</taxon>
        <taxon>Solanales</taxon>
        <taxon>Solanaceae</taxon>
        <taxon>Solanoideae</taxon>
        <taxon>Capsiceae</taxon>
        <taxon>Capsicum</taxon>
    </lineage>
</organism>
<reference evidence="2 3" key="1">
    <citation type="journal article" date="2014" name="Nat. Genet.">
        <title>Genome sequence of the hot pepper provides insights into the evolution of pungency in Capsicum species.</title>
        <authorList>
            <person name="Kim S."/>
            <person name="Park M."/>
            <person name="Yeom S.I."/>
            <person name="Kim Y.M."/>
            <person name="Lee J.M."/>
            <person name="Lee H.A."/>
            <person name="Seo E."/>
            <person name="Choi J."/>
            <person name="Cheong K."/>
            <person name="Kim K.T."/>
            <person name="Jung K."/>
            <person name="Lee G.W."/>
            <person name="Oh S.K."/>
            <person name="Bae C."/>
            <person name="Kim S.B."/>
            <person name="Lee H.Y."/>
            <person name="Kim S.Y."/>
            <person name="Kim M.S."/>
            <person name="Kang B.C."/>
            <person name="Jo Y.D."/>
            <person name="Yang H.B."/>
            <person name="Jeong H.J."/>
            <person name="Kang W.H."/>
            <person name="Kwon J.K."/>
            <person name="Shin C."/>
            <person name="Lim J.Y."/>
            <person name="Park J.H."/>
            <person name="Huh J.H."/>
            <person name="Kim J.S."/>
            <person name="Kim B.D."/>
            <person name="Cohen O."/>
            <person name="Paran I."/>
            <person name="Suh M.C."/>
            <person name="Lee S.B."/>
            <person name="Kim Y.K."/>
            <person name="Shin Y."/>
            <person name="Noh S.J."/>
            <person name="Park J."/>
            <person name="Seo Y.S."/>
            <person name="Kwon S.Y."/>
            <person name="Kim H.A."/>
            <person name="Park J.M."/>
            <person name="Kim H.J."/>
            <person name="Choi S.B."/>
            <person name="Bosland P.W."/>
            <person name="Reeves G."/>
            <person name="Jo S.H."/>
            <person name="Lee B.W."/>
            <person name="Cho H.T."/>
            <person name="Choi H.S."/>
            <person name="Lee M.S."/>
            <person name="Yu Y."/>
            <person name="Do Choi Y."/>
            <person name="Park B.S."/>
            <person name="van Deynze A."/>
            <person name="Ashrafi H."/>
            <person name="Hill T."/>
            <person name="Kim W.T."/>
            <person name="Pai H.S."/>
            <person name="Ahn H.K."/>
            <person name="Yeam I."/>
            <person name="Giovannoni J.J."/>
            <person name="Rose J.K."/>
            <person name="Sorensen I."/>
            <person name="Lee S.J."/>
            <person name="Kim R.W."/>
            <person name="Choi I.Y."/>
            <person name="Choi B.S."/>
            <person name="Lim J.S."/>
            <person name="Lee Y.H."/>
            <person name="Choi D."/>
        </authorList>
    </citation>
    <scope>NUCLEOTIDE SEQUENCE [LARGE SCALE GENOMIC DNA]</scope>
    <source>
        <strain evidence="3">cv. CM334</strain>
    </source>
</reference>
<reference evidence="2 3" key="2">
    <citation type="journal article" date="2017" name="Genome Biol.">
        <title>New reference genome sequences of hot pepper reveal the massive evolution of plant disease-resistance genes by retroduplication.</title>
        <authorList>
            <person name="Kim S."/>
            <person name="Park J."/>
            <person name="Yeom S.I."/>
            <person name="Kim Y.M."/>
            <person name="Seo E."/>
            <person name="Kim K.T."/>
            <person name="Kim M.S."/>
            <person name="Lee J.M."/>
            <person name="Cheong K."/>
            <person name="Shin H.S."/>
            <person name="Kim S.B."/>
            <person name="Han K."/>
            <person name="Lee J."/>
            <person name="Park M."/>
            <person name="Lee H.A."/>
            <person name="Lee H.Y."/>
            <person name="Lee Y."/>
            <person name="Oh S."/>
            <person name="Lee J.H."/>
            <person name="Choi E."/>
            <person name="Choi E."/>
            <person name="Lee S.E."/>
            <person name="Jeon J."/>
            <person name="Kim H."/>
            <person name="Choi G."/>
            <person name="Song H."/>
            <person name="Lee J."/>
            <person name="Lee S.C."/>
            <person name="Kwon J.K."/>
            <person name="Lee H.Y."/>
            <person name="Koo N."/>
            <person name="Hong Y."/>
            <person name="Kim R.W."/>
            <person name="Kang W.H."/>
            <person name="Huh J.H."/>
            <person name="Kang B.C."/>
            <person name="Yang T.J."/>
            <person name="Lee Y.H."/>
            <person name="Bennetzen J.L."/>
            <person name="Choi D."/>
        </authorList>
    </citation>
    <scope>NUCLEOTIDE SEQUENCE [LARGE SCALE GENOMIC DNA]</scope>
    <source>
        <strain evidence="3">cv. CM334</strain>
    </source>
</reference>
<sequence>MRLEGVNDKLEFWRQTRKFKGFRLSRTKVKYLKCKFSDLMLEDEVVVKMDSQRLVSEVLYDKKVSPKLKEVEGDRNEDVALDVWVYLGDKVRNETIREKVGVASVDGKLQKVKLRWFGHVMRRCTDAPVCRCERLDLDSFRQGRGAIDSVVFIVPTDYPSVAIGRLYVAIDNIPDNMAPKRKEIESSPSKGTSATAQLHPPLYELALQVLSQSGVEDNEHGEEESFKRDDPNANSPSAEELVKTFSIDHYPVRMQCDGAIDLTEDNNARFQMKMVYYLLKHRFMYENKNKMDEVWINYCGMPVCFGWEEFAIVTRLKCYPPSPSQVIPTLTQKKAPRTPKKGKGKLSDRDDLVSIIGPSFKNKNLIEALKGKGLSKKHKQSLCLAWAFKAIPYLRQQVNYQEENSCPRILRWLPAKTDKNTKFLDLFNPPKEAIVHPWLVPTNRELKMPFFLTLRSVKTLSDPKVVDGIKIKLFGATTITRKIILEGGANDVPLTIFETTSHYHYDHNGCTDFSLDFTASSECSSCKCQDYKTKHDGVINAINALTASVKEMASKRGVIPSKRISYPDTPLEIKAAKRRRKDTSKASSIIKKIKITMSLSLSCTDVDVTATAEEHNMTVDNLSTAYKNEEKVEPVHTDWSTIEAYWDKMANPFDVQYVDEIAQQTIGRLNCGPFVAAYAEYLSDELQVSNDGLDAGLFHKRYAALLWKYGESKAQKSYATDVKDPRRPKSNSIALDEEQLVHID</sequence>
<evidence type="ECO:0000256" key="1">
    <source>
        <dbReference type="SAM" id="MobiDB-lite"/>
    </source>
</evidence>
<evidence type="ECO:0000313" key="2">
    <source>
        <dbReference type="EMBL" id="PHT80892.1"/>
    </source>
</evidence>
<dbReference type="AlphaFoldDB" id="A0A2G2ZFW4"/>